<dbReference type="EMBL" id="VSRR010067359">
    <property type="protein sequence ID" value="MPC85110.1"/>
    <property type="molecule type" value="Genomic_DNA"/>
</dbReference>
<name>A0A5B7IKN5_PORTR</name>
<evidence type="ECO:0000313" key="3">
    <source>
        <dbReference type="Proteomes" id="UP000324222"/>
    </source>
</evidence>
<feature type="region of interest" description="Disordered" evidence="1">
    <location>
        <begin position="67"/>
        <end position="87"/>
    </location>
</feature>
<dbReference type="AlphaFoldDB" id="A0A5B7IKN5"/>
<evidence type="ECO:0000313" key="2">
    <source>
        <dbReference type="EMBL" id="MPC85110.1"/>
    </source>
</evidence>
<comment type="caution">
    <text evidence="2">The sequence shown here is derived from an EMBL/GenBank/DDBJ whole genome shotgun (WGS) entry which is preliminary data.</text>
</comment>
<accession>A0A5B7IKN5</accession>
<dbReference type="Proteomes" id="UP000324222">
    <property type="component" value="Unassembled WGS sequence"/>
</dbReference>
<protein>
    <submittedName>
        <fullName evidence="2">Uncharacterized protein</fullName>
    </submittedName>
</protein>
<organism evidence="2 3">
    <name type="scientific">Portunus trituberculatus</name>
    <name type="common">Swimming crab</name>
    <name type="synonym">Neptunus trituberculatus</name>
    <dbReference type="NCBI Taxonomy" id="210409"/>
    <lineage>
        <taxon>Eukaryota</taxon>
        <taxon>Metazoa</taxon>
        <taxon>Ecdysozoa</taxon>
        <taxon>Arthropoda</taxon>
        <taxon>Crustacea</taxon>
        <taxon>Multicrustacea</taxon>
        <taxon>Malacostraca</taxon>
        <taxon>Eumalacostraca</taxon>
        <taxon>Eucarida</taxon>
        <taxon>Decapoda</taxon>
        <taxon>Pleocyemata</taxon>
        <taxon>Brachyura</taxon>
        <taxon>Eubrachyura</taxon>
        <taxon>Portunoidea</taxon>
        <taxon>Portunidae</taxon>
        <taxon>Portuninae</taxon>
        <taxon>Portunus</taxon>
    </lineage>
</organism>
<evidence type="ECO:0000256" key="1">
    <source>
        <dbReference type="SAM" id="MobiDB-lite"/>
    </source>
</evidence>
<reference evidence="2 3" key="1">
    <citation type="submission" date="2019-05" db="EMBL/GenBank/DDBJ databases">
        <title>Another draft genome of Portunus trituberculatus and its Hox gene families provides insights of decapod evolution.</title>
        <authorList>
            <person name="Jeong J.-H."/>
            <person name="Song I."/>
            <person name="Kim S."/>
            <person name="Choi T."/>
            <person name="Kim D."/>
            <person name="Ryu S."/>
            <person name="Kim W."/>
        </authorList>
    </citation>
    <scope>NUCLEOTIDE SEQUENCE [LARGE SCALE GENOMIC DNA]</scope>
    <source>
        <tissue evidence="2">Muscle</tissue>
    </source>
</reference>
<sequence>MQGCGEAGRAAAARSSPTPTFLCVGCVFPGWVRREGGAGSGGWAWQLVGRCVWQGCQVWVPGGGVDGEREGRAGGVASTTATEHKFA</sequence>
<gene>
    <name evidence="2" type="ORF">E2C01_079869</name>
</gene>
<keyword evidence="3" id="KW-1185">Reference proteome</keyword>
<proteinExistence type="predicted"/>